<dbReference type="RefSeq" id="WP_194213917.1">
    <property type="nucleotide sequence ID" value="NZ_CP061205.1"/>
</dbReference>
<dbReference type="InterPro" id="IPR003400">
    <property type="entry name" value="ExbD"/>
</dbReference>
<evidence type="ECO:0000256" key="1">
    <source>
        <dbReference type="ARBA" id="ARBA00004162"/>
    </source>
</evidence>
<dbReference type="PANTHER" id="PTHR30558">
    <property type="entry name" value="EXBD MEMBRANE COMPONENT OF PMF-DRIVEN MACROMOLECULE IMPORT SYSTEM"/>
    <property type="match status" value="1"/>
</dbReference>
<dbReference type="EMBL" id="JBHRSL010000010">
    <property type="protein sequence ID" value="MFC3052418.1"/>
    <property type="molecule type" value="Genomic_DNA"/>
</dbReference>
<keyword evidence="7" id="KW-0813">Transport</keyword>
<evidence type="ECO:0000256" key="4">
    <source>
        <dbReference type="ARBA" id="ARBA00022692"/>
    </source>
</evidence>
<reference evidence="10" key="1">
    <citation type="journal article" date="2019" name="Int. J. Syst. Evol. Microbiol.">
        <title>The Global Catalogue of Microorganisms (GCM) 10K type strain sequencing project: providing services to taxonomists for standard genome sequencing and annotation.</title>
        <authorList>
            <consortium name="The Broad Institute Genomics Platform"/>
            <consortium name="The Broad Institute Genome Sequencing Center for Infectious Disease"/>
            <person name="Wu L."/>
            <person name="Ma J."/>
        </authorList>
    </citation>
    <scope>NUCLEOTIDE SEQUENCE [LARGE SCALE GENOMIC DNA]</scope>
    <source>
        <strain evidence="10">KCTC 62164</strain>
    </source>
</reference>
<dbReference type="Pfam" id="PF02472">
    <property type="entry name" value="ExbD"/>
    <property type="match status" value="1"/>
</dbReference>
<keyword evidence="5 8" id="KW-1133">Transmembrane helix</keyword>
<evidence type="ECO:0000256" key="5">
    <source>
        <dbReference type="ARBA" id="ARBA00022989"/>
    </source>
</evidence>
<evidence type="ECO:0000256" key="7">
    <source>
        <dbReference type="RuleBase" id="RU003879"/>
    </source>
</evidence>
<organism evidence="9 10">
    <name type="scientific">Kordiimonas pumila</name>
    <dbReference type="NCBI Taxonomy" id="2161677"/>
    <lineage>
        <taxon>Bacteria</taxon>
        <taxon>Pseudomonadati</taxon>
        <taxon>Pseudomonadota</taxon>
        <taxon>Alphaproteobacteria</taxon>
        <taxon>Kordiimonadales</taxon>
        <taxon>Kordiimonadaceae</taxon>
        <taxon>Kordiimonas</taxon>
    </lineage>
</organism>
<keyword evidence="7" id="KW-0653">Protein transport</keyword>
<feature type="transmembrane region" description="Helical" evidence="8">
    <location>
        <begin position="21"/>
        <end position="37"/>
    </location>
</feature>
<comment type="similarity">
    <text evidence="2 7">Belongs to the ExbD/TolR family.</text>
</comment>
<evidence type="ECO:0000313" key="9">
    <source>
        <dbReference type="EMBL" id="MFC3052418.1"/>
    </source>
</evidence>
<keyword evidence="10" id="KW-1185">Reference proteome</keyword>
<sequence length="132" mass="14966">MRYRTTTVGEAKPDMTPMLDIVFIMLIFFIVTAQYVSEHGLHINHPEPMISEPSNSPNQPLIFQVSDSNSFIHQTRPIDIWSVEALMKQKHTEKPDLPVVLLPSENSHIGMLIRLVDGAKKAGYTTERIVVK</sequence>
<proteinExistence type="inferred from homology"/>
<evidence type="ECO:0000256" key="8">
    <source>
        <dbReference type="SAM" id="Phobius"/>
    </source>
</evidence>
<comment type="caution">
    <text evidence="9">The sequence shown here is derived from an EMBL/GenBank/DDBJ whole genome shotgun (WGS) entry which is preliminary data.</text>
</comment>
<dbReference type="Proteomes" id="UP001595444">
    <property type="component" value="Unassembled WGS sequence"/>
</dbReference>
<dbReference type="PANTHER" id="PTHR30558:SF13">
    <property type="entry name" value="BIOPOLYMER TRANSPORT PROTEIN EXBD2"/>
    <property type="match status" value="1"/>
</dbReference>
<evidence type="ECO:0000256" key="2">
    <source>
        <dbReference type="ARBA" id="ARBA00005811"/>
    </source>
</evidence>
<accession>A0ABV7D5F3</accession>
<evidence type="ECO:0000256" key="6">
    <source>
        <dbReference type="ARBA" id="ARBA00023136"/>
    </source>
</evidence>
<name>A0ABV7D5F3_9PROT</name>
<gene>
    <name evidence="9" type="ORF">ACFOKA_10950</name>
</gene>
<evidence type="ECO:0000256" key="3">
    <source>
        <dbReference type="ARBA" id="ARBA00022475"/>
    </source>
</evidence>
<keyword evidence="6 8" id="KW-0472">Membrane</keyword>
<keyword evidence="4 7" id="KW-0812">Transmembrane</keyword>
<comment type="subcellular location">
    <subcellularLocation>
        <location evidence="1">Cell membrane</location>
        <topology evidence="1">Single-pass membrane protein</topology>
    </subcellularLocation>
    <subcellularLocation>
        <location evidence="7">Cell membrane</location>
        <topology evidence="7">Single-pass type II membrane protein</topology>
    </subcellularLocation>
</comment>
<evidence type="ECO:0000313" key="10">
    <source>
        <dbReference type="Proteomes" id="UP001595444"/>
    </source>
</evidence>
<keyword evidence="3" id="KW-1003">Cell membrane</keyword>
<protein>
    <submittedName>
        <fullName evidence="9">ExbD/TolR family protein</fullName>
    </submittedName>
</protein>